<evidence type="ECO:0000256" key="2">
    <source>
        <dbReference type="ARBA" id="ARBA00004479"/>
    </source>
</evidence>
<keyword evidence="5" id="KW-0433">Leucine-rich repeat</keyword>
<dbReference type="EMBL" id="LT934123">
    <property type="protein sequence ID" value="VAI68869.1"/>
    <property type="molecule type" value="Genomic_DNA"/>
</dbReference>
<evidence type="ECO:0000256" key="3">
    <source>
        <dbReference type="ARBA" id="ARBA00009592"/>
    </source>
</evidence>
<keyword evidence="4" id="KW-1003">Cell membrane</keyword>
<reference evidence="15 16" key="1">
    <citation type="submission" date="2017-09" db="EMBL/GenBank/DDBJ databases">
        <authorList>
            <consortium name="International Durum Wheat Genome Sequencing Consortium (IDWGSC)"/>
            <person name="Milanesi L."/>
        </authorList>
    </citation>
    <scope>NUCLEOTIDE SEQUENCE [LARGE SCALE GENOMIC DNA]</scope>
    <source>
        <strain evidence="16">cv. Svevo</strain>
    </source>
</reference>
<proteinExistence type="inferred from homology"/>
<evidence type="ECO:0000256" key="5">
    <source>
        <dbReference type="ARBA" id="ARBA00022614"/>
    </source>
</evidence>
<keyword evidence="8" id="KW-0677">Repeat</keyword>
<dbReference type="Pfam" id="PF00560">
    <property type="entry name" value="LRR_1"/>
    <property type="match status" value="6"/>
</dbReference>
<dbReference type="GO" id="GO:0009742">
    <property type="term" value="P:brassinosteroid mediated signaling pathway"/>
    <property type="evidence" value="ECO:0007669"/>
    <property type="project" value="UniProtKB-KW"/>
</dbReference>
<keyword evidence="16" id="KW-1185">Reference proteome</keyword>
<dbReference type="OMA" id="NINESCK"/>
<dbReference type="PRINTS" id="PR00019">
    <property type="entry name" value="LEURICHRPT"/>
</dbReference>
<accession>A0A9R0Z1Q8</accession>
<evidence type="ECO:0000256" key="11">
    <source>
        <dbReference type="ARBA" id="ARBA00023170"/>
    </source>
</evidence>
<comment type="similarity">
    <text evidence="3">Belongs to the RLP family.</text>
</comment>
<dbReference type="GO" id="GO:0005886">
    <property type="term" value="C:plasma membrane"/>
    <property type="evidence" value="ECO:0007669"/>
    <property type="project" value="UniProtKB-SubCell"/>
</dbReference>
<protein>
    <submittedName>
        <fullName evidence="15">Uncharacterized protein</fullName>
    </submittedName>
</protein>
<dbReference type="PANTHER" id="PTHR27004:SF428">
    <property type="entry name" value="OS01G0160600 PROTEIN"/>
    <property type="match status" value="1"/>
</dbReference>
<keyword evidence="10 14" id="KW-0472">Membrane</keyword>
<keyword evidence="9 14" id="KW-1133">Transmembrane helix</keyword>
<dbReference type="PANTHER" id="PTHR27004">
    <property type="entry name" value="RECEPTOR-LIKE PROTEIN 12 ISOFORM X1"/>
    <property type="match status" value="1"/>
</dbReference>
<keyword evidence="7 14" id="KW-0812">Transmembrane</keyword>
<dbReference type="Gene3D" id="3.80.10.10">
    <property type="entry name" value="Ribonuclease Inhibitor"/>
    <property type="match status" value="1"/>
</dbReference>
<dbReference type="AlphaFoldDB" id="A0A9R0Z1Q8"/>
<evidence type="ECO:0000256" key="12">
    <source>
        <dbReference type="ARBA" id="ARBA00023180"/>
    </source>
</evidence>
<sequence length="427" mass="47060">MLDLSFNMFEGIIPLPQYSGEMLDYSSNCFSSMPPNISTQLEDTSYFKASSNKLSGNIPPYFCSTELTILDLSYNNLSGSIPSCLMEDNNALQVLNLKENQLSGQLPHNINESCKFEALDLSDNQIEGQLPRSLASCKYLEALDIGHNQISDSFPCWMTALPGLEVLVLKSNKLFGQVSPSIDYEKSTCEFPRLRILDLASNNLSGTLTEGWFIRLKSMMVEVVNETSVMEYNSYQNQVYQVNTVLRYKGYAVSFTKILITLVFIDVSNNAIHGSIPGAIGELVLLQVLNMSHNSFTGPIPSQFVYLHQLESLDISSNGILGEIPQEISSLDFLTTLNLSNNMLEGRIPESPHFSTFDNSSFMGNTGLCGPSLSKQCSNETPPSSALHNSKEKSADVMLFLFVGLGLGVGFAVAIVVIWVLPLRKKS</sequence>
<evidence type="ECO:0000256" key="13">
    <source>
        <dbReference type="ARBA" id="ARBA00037847"/>
    </source>
</evidence>
<dbReference type="Pfam" id="PF13855">
    <property type="entry name" value="LRR_8"/>
    <property type="match status" value="1"/>
</dbReference>
<dbReference type="InterPro" id="IPR001611">
    <property type="entry name" value="Leu-rich_rpt"/>
</dbReference>
<gene>
    <name evidence="15" type="ORF">TRITD_7Av1G008860</name>
</gene>
<evidence type="ECO:0000313" key="15">
    <source>
        <dbReference type="EMBL" id="VAI68869.1"/>
    </source>
</evidence>
<evidence type="ECO:0000256" key="14">
    <source>
        <dbReference type="SAM" id="Phobius"/>
    </source>
</evidence>
<evidence type="ECO:0000256" key="8">
    <source>
        <dbReference type="ARBA" id="ARBA00022737"/>
    </source>
</evidence>
<feature type="transmembrane region" description="Helical" evidence="14">
    <location>
        <begin position="397"/>
        <end position="421"/>
    </location>
</feature>
<evidence type="ECO:0000256" key="10">
    <source>
        <dbReference type="ARBA" id="ARBA00023136"/>
    </source>
</evidence>
<keyword evidence="12" id="KW-0325">Glycoprotein</keyword>
<organism evidence="15 16">
    <name type="scientific">Triticum turgidum subsp. durum</name>
    <name type="common">Durum wheat</name>
    <name type="synonym">Triticum durum</name>
    <dbReference type="NCBI Taxonomy" id="4567"/>
    <lineage>
        <taxon>Eukaryota</taxon>
        <taxon>Viridiplantae</taxon>
        <taxon>Streptophyta</taxon>
        <taxon>Embryophyta</taxon>
        <taxon>Tracheophyta</taxon>
        <taxon>Spermatophyta</taxon>
        <taxon>Magnoliopsida</taxon>
        <taxon>Liliopsida</taxon>
        <taxon>Poales</taxon>
        <taxon>Poaceae</taxon>
        <taxon>BOP clade</taxon>
        <taxon>Pooideae</taxon>
        <taxon>Triticodae</taxon>
        <taxon>Triticeae</taxon>
        <taxon>Triticinae</taxon>
        <taxon>Triticum</taxon>
    </lineage>
</organism>
<evidence type="ECO:0000256" key="9">
    <source>
        <dbReference type="ARBA" id="ARBA00022989"/>
    </source>
</evidence>
<evidence type="ECO:0000256" key="6">
    <source>
        <dbReference type="ARBA" id="ARBA00022626"/>
    </source>
</evidence>
<name>A0A9R0Z1Q8_TRITD</name>
<dbReference type="FunFam" id="3.80.10.10:FF:000383">
    <property type="entry name" value="Leucine-rich repeat receptor protein kinase EMS1"/>
    <property type="match status" value="1"/>
</dbReference>
<dbReference type="SUPFAM" id="SSF52058">
    <property type="entry name" value="L domain-like"/>
    <property type="match status" value="1"/>
</dbReference>
<dbReference type="Proteomes" id="UP000324705">
    <property type="component" value="Chromosome 7A"/>
</dbReference>
<dbReference type="InterPro" id="IPR032675">
    <property type="entry name" value="LRR_dom_sf"/>
</dbReference>
<keyword evidence="11" id="KW-0675">Receptor</keyword>
<dbReference type="Gramene" id="TRITD7Av1G008860.1">
    <property type="protein sequence ID" value="TRITD7Av1G008860.1"/>
    <property type="gene ID" value="TRITD7Av1G008860"/>
</dbReference>
<evidence type="ECO:0000256" key="1">
    <source>
        <dbReference type="ARBA" id="ARBA00004236"/>
    </source>
</evidence>
<keyword evidence="6" id="KW-1070">Brassinosteroid signaling pathway</keyword>
<evidence type="ECO:0000256" key="7">
    <source>
        <dbReference type="ARBA" id="ARBA00022692"/>
    </source>
</evidence>
<evidence type="ECO:0000313" key="16">
    <source>
        <dbReference type="Proteomes" id="UP000324705"/>
    </source>
</evidence>
<evidence type="ECO:0000256" key="4">
    <source>
        <dbReference type="ARBA" id="ARBA00022475"/>
    </source>
</evidence>
<comment type="subcellular location">
    <subcellularLocation>
        <location evidence="1">Cell membrane</location>
    </subcellularLocation>
    <subcellularLocation>
        <location evidence="13">Endomembrane system</location>
        <topology evidence="13">Single-pass membrane protein</topology>
    </subcellularLocation>
    <subcellularLocation>
        <location evidence="2">Membrane</location>
        <topology evidence="2">Single-pass type I membrane protein</topology>
    </subcellularLocation>
</comment>
<dbReference type="FunFam" id="3.80.10.10:FF:000111">
    <property type="entry name" value="LRR receptor-like serine/threonine-protein kinase ERECTA"/>
    <property type="match status" value="1"/>
</dbReference>